<keyword evidence="4 6" id="KW-1133">Transmembrane helix</keyword>
<evidence type="ECO:0000256" key="5">
    <source>
        <dbReference type="ARBA" id="ARBA00023136"/>
    </source>
</evidence>
<feature type="transmembrane region" description="Helical" evidence="6">
    <location>
        <begin position="12"/>
        <end position="34"/>
    </location>
</feature>
<proteinExistence type="predicted"/>
<dbReference type="SUPFAM" id="SSF103473">
    <property type="entry name" value="MFS general substrate transporter"/>
    <property type="match status" value="1"/>
</dbReference>
<feature type="domain" description="Major facilitator superfamily (MFS) profile" evidence="7">
    <location>
        <begin position="9"/>
        <end position="407"/>
    </location>
</feature>
<dbReference type="Pfam" id="PF07690">
    <property type="entry name" value="MFS_1"/>
    <property type="match status" value="1"/>
</dbReference>
<name>A0A9X2IA05_9GAMM</name>
<sequence length="407" mass="45941">MSTAQPQKAYQWVASLYFFQSMPFAVVTLIGTLMYQQYGLKNAQSIFLTSLLTLPWAIKPVFAPLLESWSTKKRLTVLTQLLVSILFLLLAISVNHHYFLMISILGFAGLALISSLHDIVSDGVYLLNLDSQSQKRYVGLRTVFYQLGRLVIKGGLLALMAQLAIYYEINVWQAFFLSLFLMGSLLTLYHFIKLPEIEKKAVSVKENYFLIFKKLLGNHSIYPALIFIFLYNFSEAQMQKIIPVFLLDETGVGLPLSKVGEIYGIAGSLSMMFGVSISAYLLTHFSIEGCIKKLTLLGCLGHLFYLMLLGYENKAYLLYATIIFSQFVAGLVNGAYMSYLLSIANKSDYPMSMYTICTAIMALSYVFFGALSGLVEQYTGYTVFFAYIFIANLLLIVLTYWMVDKHD</sequence>
<dbReference type="InterPro" id="IPR004752">
    <property type="entry name" value="AmpG_permease/AT-1"/>
</dbReference>
<feature type="transmembrane region" description="Helical" evidence="6">
    <location>
        <begin position="46"/>
        <end position="63"/>
    </location>
</feature>
<evidence type="ECO:0000256" key="2">
    <source>
        <dbReference type="ARBA" id="ARBA00022448"/>
    </source>
</evidence>
<comment type="subcellular location">
    <subcellularLocation>
        <location evidence="1">Membrane</location>
        <topology evidence="1">Multi-pass membrane protein</topology>
    </subcellularLocation>
</comment>
<keyword evidence="9" id="KW-1185">Reference proteome</keyword>
<feature type="transmembrane region" description="Helical" evidence="6">
    <location>
        <begin position="381"/>
        <end position="403"/>
    </location>
</feature>
<dbReference type="InterPro" id="IPR011701">
    <property type="entry name" value="MFS"/>
</dbReference>
<keyword evidence="5 6" id="KW-0472">Membrane</keyword>
<gene>
    <name evidence="8" type="ORF">LOX96_06035</name>
</gene>
<feature type="transmembrane region" description="Helical" evidence="6">
    <location>
        <begin position="175"/>
        <end position="194"/>
    </location>
</feature>
<feature type="transmembrane region" description="Helical" evidence="6">
    <location>
        <begin position="215"/>
        <end position="233"/>
    </location>
</feature>
<feature type="transmembrane region" description="Helical" evidence="6">
    <location>
        <begin position="353"/>
        <end position="375"/>
    </location>
</feature>
<dbReference type="PROSITE" id="PS50850">
    <property type="entry name" value="MFS"/>
    <property type="match status" value="1"/>
</dbReference>
<dbReference type="GO" id="GO:0016020">
    <property type="term" value="C:membrane"/>
    <property type="evidence" value="ECO:0007669"/>
    <property type="project" value="UniProtKB-SubCell"/>
</dbReference>
<protein>
    <submittedName>
        <fullName evidence="8">MFS transporter</fullName>
    </submittedName>
</protein>
<dbReference type="PANTHER" id="PTHR12778:SF10">
    <property type="entry name" value="MAJOR FACILITATOR SUPERFAMILY DOMAIN-CONTAINING PROTEIN 3"/>
    <property type="match status" value="1"/>
</dbReference>
<dbReference type="InterPro" id="IPR020846">
    <property type="entry name" value="MFS_dom"/>
</dbReference>
<evidence type="ECO:0000256" key="3">
    <source>
        <dbReference type="ARBA" id="ARBA00022692"/>
    </source>
</evidence>
<keyword evidence="2" id="KW-0813">Transport</keyword>
<dbReference type="Gene3D" id="1.20.1250.20">
    <property type="entry name" value="MFS general substrate transporter like domains"/>
    <property type="match status" value="1"/>
</dbReference>
<evidence type="ECO:0000313" key="9">
    <source>
        <dbReference type="Proteomes" id="UP001139721"/>
    </source>
</evidence>
<comment type="caution">
    <text evidence="8">The sequence shown here is derived from an EMBL/GenBank/DDBJ whole genome shotgun (WGS) entry which is preliminary data.</text>
</comment>
<dbReference type="RefSeq" id="WP_250421842.1">
    <property type="nucleotide sequence ID" value="NZ_JAJKBJ010000005.1"/>
</dbReference>
<evidence type="ECO:0000313" key="8">
    <source>
        <dbReference type="EMBL" id="MCL9683644.1"/>
    </source>
</evidence>
<dbReference type="Proteomes" id="UP001139721">
    <property type="component" value="Unassembled WGS sequence"/>
</dbReference>
<evidence type="ECO:0000259" key="7">
    <source>
        <dbReference type="PROSITE" id="PS50850"/>
    </source>
</evidence>
<dbReference type="AlphaFoldDB" id="A0A9X2IA05"/>
<reference evidence="8" key="1">
    <citation type="submission" date="2021-11" db="EMBL/GenBank/DDBJ databases">
        <title>Legionella maioricencis sp. nov., a new species isolated from hot water samples in Mallorca.</title>
        <authorList>
            <person name="Crespi S."/>
            <person name="Drasar V."/>
            <person name="Salva-Serra F."/>
            <person name="Jaen-Luchoro D."/>
            <person name="Pineiro-Iglesias B."/>
            <person name="Aliaga F."/>
            <person name="Fernandez-Juarez V."/>
            <person name="Coll G."/>
            <person name="Moore E.R.B."/>
            <person name="Bennasar-Figueras A."/>
        </authorList>
    </citation>
    <scope>NUCLEOTIDE SEQUENCE</scope>
    <source>
        <strain evidence="8">HCPI-6</strain>
    </source>
</reference>
<dbReference type="PANTHER" id="PTHR12778">
    <property type="entry name" value="SOLUTE CARRIER FAMILY 33 ACETYL-COA TRANSPORTER -RELATED"/>
    <property type="match status" value="1"/>
</dbReference>
<feature type="transmembrane region" description="Helical" evidence="6">
    <location>
        <begin position="75"/>
        <end position="92"/>
    </location>
</feature>
<dbReference type="GO" id="GO:0022857">
    <property type="term" value="F:transmembrane transporter activity"/>
    <property type="evidence" value="ECO:0007669"/>
    <property type="project" value="InterPro"/>
</dbReference>
<evidence type="ECO:0000256" key="1">
    <source>
        <dbReference type="ARBA" id="ARBA00004141"/>
    </source>
</evidence>
<dbReference type="InterPro" id="IPR036259">
    <property type="entry name" value="MFS_trans_sf"/>
</dbReference>
<accession>A0A9X2IA05</accession>
<feature type="transmembrane region" description="Helical" evidence="6">
    <location>
        <begin position="262"/>
        <end position="282"/>
    </location>
</feature>
<feature type="transmembrane region" description="Helical" evidence="6">
    <location>
        <begin position="317"/>
        <end position="341"/>
    </location>
</feature>
<feature type="transmembrane region" description="Helical" evidence="6">
    <location>
        <begin position="98"/>
        <end position="129"/>
    </location>
</feature>
<evidence type="ECO:0000256" key="6">
    <source>
        <dbReference type="SAM" id="Phobius"/>
    </source>
</evidence>
<dbReference type="EMBL" id="JAJKBJ010000005">
    <property type="protein sequence ID" value="MCL9683644.1"/>
    <property type="molecule type" value="Genomic_DNA"/>
</dbReference>
<evidence type="ECO:0000256" key="4">
    <source>
        <dbReference type="ARBA" id="ARBA00022989"/>
    </source>
</evidence>
<keyword evidence="3 6" id="KW-0812">Transmembrane</keyword>
<feature type="transmembrane region" description="Helical" evidence="6">
    <location>
        <begin position="150"/>
        <end position="169"/>
    </location>
</feature>
<organism evidence="8 9">
    <name type="scientific">Legionella maioricensis</name>
    <dbReference type="NCBI Taxonomy" id="2896528"/>
    <lineage>
        <taxon>Bacteria</taxon>
        <taxon>Pseudomonadati</taxon>
        <taxon>Pseudomonadota</taxon>
        <taxon>Gammaproteobacteria</taxon>
        <taxon>Legionellales</taxon>
        <taxon>Legionellaceae</taxon>
        <taxon>Legionella</taxon>
    </lineage>
</organism>